<keyword evidence="1" id="KW-0472">Membrane</keyword>
<dbReference type="HOGENOM" id="CLU_2416819_0_0_1"/>
<feature type="transmembrane region" description="Helical" evidence="1">
    <location>
        <begin position="12"/>
        <end position="29"/>
    </location>
</feature>
<keyword evidence="3" id="KW-1185">Reference proteome</keyword>
<feature type="transmembrane region" description="Helical" evidence="1">
    <location>
        <begin position="41"/>
        <end position="60"/>
    </location>
</feature>
<reference evidence="2" key="1">
    <citation type="journal article" date="2013" name="Nat. Commun.">
        <title>Whole-genome sequencing of Oryza brachyantha reveals mechanisms underlying Oryza genome evolution.</title>
        <authorList>
            <person name="Chen J."/>
            <person name="Huang Q."/>
            <person name="Gao D."/>
            <person name="Wang J."/>
            <person name="Lang Y."/>
            <person name="Liu T."/>
            <person name="Li B."/>
            <person name="Bai Z."/>
            <person name="Luis Goicoechea J."/>
            <person name="Liang C."/>
            <person name="Chen C."/>
            <person name="Zhang W."/>
            <person name="Sun S."/>
            <person name="Liao Y."/>
            <person name="Zhang X."/>
            <person name="Yang L."/>
            <person name="Song C."/>
            <person name="Wang M."/>
            <person name="Shi J."/>
            <person name="Liu G."/>
            <person name="Liu J."/>
            <person name="Zhou H."/>
            <person name="Zhou W."/>
            <person name="Yu Q."/>
            <person name="An N."/>
            <person name="Chen Y."/>
            <person name="Cai Q."/>
            <person name="Wang B."/>
            <person name="Liu B."/>
            <person name="Min J."/>
            <person name="Huang Y."/>
            <person name="Wu H."/>
            <person name="Li Z."/>
            <person name="Zhang Y."/>
            <person name="Yin Y."/>
            <person name="Song W."/>
            <person name="Jiang J."/>
            <person name="Jackson S.A."/>
            <person name="Wing R.A."/>
            <person name="Wang J."/>
            <person name="Chen M."/>
        </authorList>
    </citation>
    <scope>NUCLEOTIDE SEQUENCE [LARGE SCALE GENOMIC DNA]</scope>
    <source>
        <strain evidence="2">cv. IRGC 101232</strain>
    </source>
</reference>
<accession>J3LWJ3</accession>
<organism evidence="2">
    <name type="scientific">Oryza brachyantha</name>
    <name type="common">malo sina</name>
    <dbReference type="NCBI Taxonomy" id="4533"/>
    <lineage>
        <taxon>Eukaryota</taxon>
        <taxon>Viridiplantae</taxon>
        <taxon>Streptophyta</taxon>
        <taxon>Embryophyta</taxon>
        <taxon>Tracheophyta</taxon>
        <taxon>Spermatophyta</taxon>
        <taxon>Magnoliopsida</taxon>
        <taxon>Liliopsida</taxon>
        <taxon>Poales</taxon>
        <taxon>Poaceae</taxon>
        <taxon>BOP clade</taxon>
        <taxon>Oryzoideae</taxon>
        <taxon>Oryzeae</taxon>
        <taxon>Oryzinae</taxon>
        <taxon>Oryza</taxon>
    </lineage>
</organism>
<evidence type="ECO:0000256" key="1">
    <source>
        <dbReference type="SAM" id="Phobius"/>
    </source>
</evidence>
<dbReference type="EnsemblPlants" id="OB04G15180.1">
    <property type="protein sequence ID" value="OB04G15180.1"/>
    <property type="gene ID" value="OB04G15180"/>
</dbReference>
<dbReference type="OMA" id="ISAWISM"/>
<protein>
    <submittedName>
        <fullName evidence="2">Uncharacterized protein</fullName>
    </submittedName>
</protein>
<name>J3LWJ3_ORYBR</name>
<keyword evidence="1" id="KW-1133">Transmembrane helix</keyword>
<reference evidence="2" key="2">
    <citation type="submission" date="2013-04" db="UniProtKB">
        <authorList>
            <consortium name="EnsemblPlants"/>
        </authorList>
    </citation>
    <scope>IDENTIFICATION</scope>
</reference>
<keyword evidence="1" id="KW-0812">Transmembrane</keyword>
<dbReference type="AlphaFoldDB" id="J3LWJ3"/>
<sequence>MSTDGENQAAYSISNQIMLALCLIFTCLHSMPLEQEQGDQILIWFNLVIGYLLVMVSIFAPSAKVREAAAQVEYCPSWNCSSSEPDCILCPC</sequence>
<dbReference type="Gramene" id="OB04G15180.1">
    <property type="protein sequence ID" value="OB04G15180.1"/>
    <property type="gene ID" value="OB04G15180"/>
</dbReference>
<proteinExistence type="predicted"/>
<evidence type="ECO:0000313" key="2">
    <source>
        <dbReference type="EnsemblPlants" id="OB04G15180.1"/>
    </source>
</evidence>
<dbReference type="Proteomes" id="UP000006038">
    <property type="component" value="Chromosome 4"/>
</dbReference>
<evidence type="ECO:0000313" key="3">
    <source>
        <dbReference type="Proteomes" id="UP000006038"/>
    </source>
</evidence>
<dbReference type="eggNOG" id="ENOG502R5TS">
    <property type="taxonomic scope" value="Eukaryota"/>
</dbReference>